<protein>
    <submittedName>
        <fullName evidence="1">Uncharacterized protein</fullName>
    </submittedName>
</protein>
<gene>
    <name evidence="1" type="ORF">EGYM00163_LOCUS1483</name>
</gene>
<accession>A0A7S4C8R2</accession>
<proteinExistence type="predicted"/>
<name>A0A7S4C8R2_9EUGL</name>
<dbReference type="AlphaFoldDB" id="A0A7S4C8R2"/>
<dbReference type="EMBL" id="HBJA01004534">
    <property type="protein sequence ID" value="CAE0790369.1"/>
    <property type="molecule type" value="Transcribed_RNA"/>
</dbReference>
<evidence type="ECO:0000313" key="1">
    <source>
        <dbReference type="EMBL" id="CAE0790369.1"/>
    </source>
</evidence>
<sequence length="118" mass="12288">MRRAEISQQLARRDVEQLVPQSSNCCCINVSCGGGVQGHMQPACSMYAVCGGSICSTTGDTQSTGALCLVHSRTSANMFDGFAGKPPPSSLLDANPHAFLSFWQASCVPGPAHSGVLQ</sequence>
<organism evidence="1">
    <name type="scientific">Eutreptiella gymnastica</name>
    <dbReference type="NCBI Taxonomy" id="73025"/>
    <lineage>
        <taxon>Eukaryota</taxon>
        <taxon>Discoba</taxon>
        <taxon>Euglenozoa</taxon>
        <taxon>Euglenida</taxon>
        <taxon>Spirocuta</taxon>
        <taxon>Euglenophyceae</taxon>
        <taxon>Eutreptiales</taxon>
        <taxon>Eutreptiaceae</taxon>
        <taxon>Eutreptiella</taxon>
    </lineage>
</organism>
<reference evidence="1" key="1">
    <citation type="submission" date="2021-01" db="EMBL/GenBank/DDBJ databases">
        <authorList>
            <person name="Corre E."/>
            <person name="Pelletier E."/>
            <person name="Niang G."/>
            <person name="Scheremetjew M."/>
            <person name="Finn R."/>
            <person name="Kale V."/>
            <person name="Holt S."/>
            <person name="Cochrane G."/>
            <person name="Meng A."/>
            <person name="Brown T."/>
            <person name="Cohen L."/>
        </authorList>
    </citation>
    <scope>NUCLEOTIDE SEQUENCE</scope>
    <source>
        <strain evidence="1">CCMP1594</strain>
    </source>
</reference>